<evidence type="ECO:0000256" key="4">
    <source>
        <dbReference type="SAM" id="MobiDB-lite"/>
    </source>
</evidence>
<dbReference type="GO" id="GO:0016151">
    <property type="term" value="F:nickel cation binding"/>
    <property type="evidence" value="ECO:0007669"/>
    <property type="project" value="UniProtKB-UniRule"/>
</dbReference>
<protein>
    <recommendedName>
        <fullName evidence="3">Urease accessory protein UreF</fullName>
    </recommendedName>
</protein>
<dbReference type="STRING" id="446466.Cfla_0696"/>
<feature type="region of interest" description="Disordered" evidence="4">
    <location>
        <begin position="51"/>
        <end position="117"/>
    </location>
</feature>
<dbReference type="HAMAP" id="MF_01385">
    <property type="entry name" value="UreF"/>
    <property type="match status" value="1"/>
</dbReference>
<organism evidence="5 6">
    <name type="scientific">Cellulomonas flavigena (strain ATCC 482 / DSM 20109 / BCRC 11376 / JCM 18109 / NBRC 3775 / NCIMB 8073 / NRS 134)</name>
    <dbReference type="NCBI Taxonomy" id="446466"/>
    <lineage>
        <taxon>Bacteria</taxon>
        <taxon>Bacillati</taxon>
        <taxon>Actinomycetota</taxon>
        <taxon>Actinomycetes</taxon>
        <taxon>Micrococcales</taxon>
        <taxon>Cellulomonadaceae</taxon>
        <taxon>Cellulomonas</taxon>
    </lineage>
</organism>
<accession>D5UJ85</accession>
<dbReference type="PANTHER" id="PTHR33620">
    <property type="entry name" value="UREASE ACCESSORY PROTEIN F"/>
    <property type="match status" value="1"/>
</dbReference>
<dbReference type="EMBL" id="CP001964">
    <property type="protein sequence ID" value="ADG73608.1"/>
    <property type="molecule type" value="Genomic_DNA"/>
</dbReference>
<comment type="subcellular location">
    <subcellularLocation>
        <location evidence="3">Cytoplasm</location>
    </subcellularLocation>
</comment>
<proteinExistence type="inferred from homology"/>
<dbReference type="GO" id="GO:0005737">
    <property type="term" value="C:cytoplasm"/>
    <property type="evidence" value="ECO:0007669"/>
    <property type="project" value="UniProtKB-SubCell"/>
</dbReference>
<dbReference type="RefSeq" id="WP_013115942.1">
    <property type="nucleotide sequence ID" value="NC_014151.1"/>
</dbReference>
<dbReference type="Gene3D" id="1.10.4190.10">
    <property type="entry name" value="Urease accessory protein UreF"/>
    <property type="match status" value="1"/>
</dbReference>
<dbReference type="Proteomes" id="UP000000849">
    <property type="component" value="Chromosome"/>
</dbReference>
<dbReference type="KEGG" id="cfl:Cfla_0696"/>
<evidence type="ECO:0000313" key="5">
    <source>
        <dbReference type="EMBL" id="ADG73608.1"/>
    </source>
</evidence>
<name>D5UJ85_CELFN</name>
<evidence type="ECO:0000256" key="3">
    <source>
        <dbReference type="HAMAP-Rule" id="MF_01385"/>
    </source>
</evidence>
<evidence type="ECO:0000313" key="6">
    <source>
        <dbReference type="Proteomes" id="UP000000849"/>
    </source>
</evidence>
<dbReference type="AlphaFoldDB" id="D5UJ85"/>
<feature type="compositionally biased region" description="Pro residues" evidence="4">
    <location>
        <begin position="56"/>
        <end position="68"/>
    </location>
</feature>
<evidence type="ECO:0000256" key="1">
    <source>
        <dbReference type="ARBA" id="ARBA00022988"/>
    </source>
</evidence>
<dbReference type="Pfam" id="PF01730">
    <property type="entry name" value="UreF"/>
    <property type="match status" value="1"/>
</dbReference>
<sequence length="302" mass="31190">MPPPTPTTTPGARDVDPAPSAAALLVLAMLADARLPTGAHAHSAGLEPAVQAGLLTPPPPPPTLPRTLPPRAVDPAPGRNDVSRGQGEADAPHPTPLGASRHPSPTVPGARGRSRTEDVARIPALAATRLRTVTATEAGAAVVARHWWLDRHDLTPVADAWAARTPSPAVRDAARRLGRGYLRLALALWPDELVGAFPPRAAPPRPLVAGAIGAVAGLDALQVALLVGYDDVQTIASAALKLAPLDPATTTRWVLDLHPAVAAMAADVAHLTDPDDIPSAGAPLTDAWAQAHARTTRRLFHG</sequence>
<keyword evidence="2 3" id="KW-0143">Chaperone</keyword>
<dbReference type="InterPro" id="IPR038277">
    <property type="entry name" value="UreF_sf"/>
</dbReference>
<dbReference type="eggNOG" id="COG0830">
    <property type="taxonomic scope" value="Bacteria"/>
</dbReference>
<keyword evidence="3" id="KW-0963">Cytoplasm</keyword>
<evidence type="ECO:0000256" key="2">
    <source>
        <dbReference type="ARBA" id="ARBA00023186"/>
    </source>
</evidence>
<reference evidence="5 6" key="1">
    <citation type="journal article" date="2010" name="Stand. Genomic Sci.">
        <title>Complete genome sequence of Cellulomonas flavigena type strain (134).</title>
        <authorList>
            <person name="Abt B."/>
            <person name="Foster B."/>
            <person name="Lapidus A."/>
            <person name="Clum A."/>
            <person name="Sun H."/>
            <person name="Pukall R."/>
            <person name="Lucas S."/>
            <person name="Glavina Del Rio T."/>
            <person name="Nolan M."/>
            <person name="Tice H."/>
            <person name="Cheng J.F."/>
            <person name="Pitluck S."/>
            <person name="Liolios K."/>
            <person name="Ivanova N."/>
            <person name="Mavromatis K."/>
            <person name="Ovchinnikova G."/>
            <person name="Pati A."/>
            <person name="Goodwin L."/>
            <person name="Chen A."/>
            <person name="Palaniappan K."/>
            <person name="Land M."/>
            <person name="Hauser L."/>
            <person name="Chang Y.J."/>
            <person name="Jeffries C.D."/>
            <person name="Rohde M."/>
            <person name="Goker M."/>
            <person name="Woyke T."/>
            <person name="Bristow J."/>
            <person name="Eisen J.A."/>
            <person name="Markowitz V."/>
            <person name="Hugenholtz P."/>
            <person name="Kyrpides N.C."/>
            <person name="Klenk H.P."/>
        </authorList>
    </citation>
    <scope>NUCLEOTIDE SEQUENCE [LARGE SCALE GENOMIC DNA]</scope>
    <source>
        <strain evidence="6">ATCC 482 / DSM 20109 / BCRC 11376 / JCM 18109 / NBRC 3775 / NCIMB 8073 / NRS 134</strain>
    </source>
</reference>
<comment type="function">
    <text evidence="3">Required for maturation of urease via the functional incorporation of the urease nickel metallocenter.</text>
</comment>
<dbReference type="InterPro" id="IPR002639">
    <property type="entry name" value="UreF"/>
</dbReference>
<gene>
    <name evidence="3" type="primary">ureF</name>
    <name evidence="5" type="ordered locus">Cfla_0696</name>
</gene>
<comment type="similarity">
    <text evidence="3">Belongs to the UreF family.</text>
</comment>
<keyword evidence="6" id="KW-1185">Reference proteome</keyword>
<comment type="subunit">
    <text evidence="3">UreD, UreF and UreG form a complex that acts as a GTP-hydrolysis-dependent molecular chaperone, activating the urease apoprotein by helping to assemble the nickel containing metallocenter of UreC. The UreE protein probably delivers the nickel.</text>
</comment>
<dbReference type="PANTHER" id="PTHR33620:SF1">
    <property type="entry name" value="UREASE ACCESSORY PROTEIN F"/>
    <property type="match status" value="1"/>
</dbReference>
<keyword evidence="1 3" id="KW-0996">Nickel insertion</keyword>
<dbReference type="HOGENOM" id="CLU_049215_3_1_11"/>